<dbReference type="AlphaFoldDB" id="A0A480AGZ1"/>
<keyword evidence="1" id="KW-0472">Membrane</keyword>
<proteinExistence type="predicted"/>
<keyword evidence="1" id="KW-1133">Transmembrane helix</keyword>
<dbReference type="EMBL" id="BJCF01000046">
    <property type="protein sequence ID" value="GCL43622.1"/>
    <property type="molecule type" value="Genomic_DNA"/>
</dbReference>
<gene>
    <name evidence="2" type="ORF">NIES80_33400</name>
</gene>
<evidence type="ECO:0000313" key="3">
    <source>
        <dbReference type="Proteomes" id="UP000299367"/>
    </source>
</evidence>
<comment type="caution">
    <text evidence="2">The sequence shown here is derived from an EMBL/GenBank/DDBJ whole genome shotgun (WGS) entry which is preliminary data.</text>
</comment>
<evidence type="ECO:0000313" key="2">
    <source>
        <dbReference type="EMBL" id="GCL43622.1"/>
    </source>
</evidence>
<organism evidence="2 3">
    <name type="scientific">Dolichospermum planctonicum</name>
    <dbReference type="NCBI Taxonomy" id="136072"/>
    <lineage>
        <taxon>Bacteria</taxon>
        <taxon>Bacillati</taxon>
        <taxon>Cyanobacteriota</taxon>
        <taxon>Cyanophyceae</taxon>
        <taxon>Nostocales</taxon>
        <taxon>Aphanizomenonaceae</taxon>
        <taxon>Dolichospermum</taxon>
    </lineage>
</organism>
<dbReference type="Proteomes" id="UP000299367">
    <property type="component" value="Unassembled WGS sequence"/>
</dbReference>
<name>A0A480AGZ1_9CYAN</name>
<protein>
    <submittedName>
        <fullName evidence="2">Uncharacterized protein</fullName>
    </submittedName>
</protein>
<keyword evidence="1" id="KW-0812">Transmembrane</keyword>
<reference evidence="3" key="1">
    <citation type="submission" date="2019-02" db="EMBL/GenBank/DDBJ databases">
        <title>Draft genome sequence of Dolichospermum planctonicum NIES-80.</title>
        <authorList>
            <person name="Yamaguchi H."/>
            <person name="Suzuki S."/>
            <person name="Kawachi M."/>
        </authorList>
    </citation>
    <scope>NUCLEOTIDE SEQUENCE [LARGE SCALE GENOMIC DNA]</scope>
    <source>
        <strain evidence="3">NIES-80</strain>
    </source>
</reference>
<sequence length="88" mass="9840">MLLQRKKSLKYILFRQSSAAKITIKFKKGAKADKLSFLPLCLLTLVQSFATNCTSKTKLFYLMRNYGIATVDLILILTALNLLLPGAT</sequence>
<accession>A0A480AGZ1</accession>
<feature type="transmembrane region" description="Helical" evidence="1">
    <location>
        <begin position="66"/>
        <end position="84"/>
    </location>
</feature>
<evidence type="ECO:0000256" key="1">
    <source>
        <dbReference type="SAM" id="Phobius"/>
    </source>
</evidence>